<dbReference type="InterPro" id="IPR016036">
    <property type="entry name" value="Malonyl_transacylase_ACP-bd"/>
</dbReference>
<dbReference type="PANTHER" id="PTHR42681">
    <property type="entry name" value="MALONYL-COA-ACYL CARRIER PROTEIN TRANSACYLASE, MITOCHONDRIAL"/>
    <property type="match status" value="1"/>
</dbReference>
<dbReference type="InterPro" id="IPR014043">
    <property type="entry name" value="Acyl_transferase_dom"/>
</dbReference>
<dbReference type="EMBL" id="FOAJ01000019">
    <property type="protein sequence ID" value="SEL97017.1"/>
    <property type="molecule type" value="Genomic_DNA"/>
</dbReference>
<dbReference type="AlphaFoldDB" id="A0A1H7UL27"/>
<evidence type="ECO:0000256" key="7">
    <source>
        <dbReference type="PIRSR" id="PIRSR000446-1"/>
    </source>
</evidence>
<dbReference type="InterPro" id="IPR024925">
    <property type="entry name" value="Malonyl_CoA-ACP_transAc"/>
</dbReference>
<accession>A0A1H7UL27</accession>
<dbReference type="RefSeq" id="WP_090549783.1">
    <property type="nucleotide sequence ID" value="NZ_FNSR01000002.1"/>
</dbReference>
<feature type="active site" evidence="7">
    <location>
        <position position="86"/>
    </location>
</feature>
<dbReference type="GO" id="GO:0006633">
    <property type="term" value="P:fatty acid biosynthetic process"/>
    <property type="evidence" value="ECO:0007669"/>
    <property type="project" value="TreeGrafter"/>
</dbReference>
<evidence type="ECO:0000259" key="8">
    <source>
        <dbReference type="SMART" id="SM00827"/>
    </source>
</evidence>
<name>A0A1H7UL27_9BURK</name>
<keyword evidence="3 6" id="KW-0808">Transferase</keyword>
<evidence type="ECO:0000256" key="2">
    <source>
        <dbReference type="ARBA" id="ARBA00018953"/>
    </source>
</evidence>
<reference evidence="10" key="1">
    <citation type="submission" date="2016-10" db="EMBL/GenBank/DDBJ databases">
        <authorList>
            <person name="Varghese N."/>
            <person name="Submissions S."/>
        </authorList>
    </citation>
    <scope>NUCLEOTIDE SEQUENCE [LARGE SCALE GENOMIC DNA]</scope>
    <source>
        <strain evidence="10">LMG 26416</strain>
    </source>
</reference>
<organism evidence="9 10">
    <name type="scientific">Paraburkholderia caballeronis</name>
    <dbReference type="NCBI Taxonomy" id="416943"/>
    <lineage>
        <taxon>Bacteria</taxon>
        <taxon>Pseudomonadati</taxon>
        <taxon>Pseudomonadota</taxon>
        <taxon>Betaproteobacteria</taxon>
        <taxon>Burkholderiales</taxon>
        <taxon>Burkholderiaceae</taxon>
        <taxon>Paraburkholderia</taxon>
    </lineage>
</organism>
<dbReference type="GO" id="GO:0004314">
    <property type="term" value="F:[acyl-carrier-protein] S-malonyltransferase activity"/>
    <property type="evidence" value="ECO:0007669"/>
    <property type="project" value="UniProtKB-EC"/>
</dbReference>
<evidence type="ECO:0000313" key="10">
    <source>
        <dbReference type="Proteomes" id="UP000199120"/>
    </source>
</evidence>
<dbReference type="Gene3D" id="3.30.70.250">
    <property type="entry name" value="Malonyl-CoA ACP transacylase, ACP-binding"/>
    <property type="match status" value="1"/>
</dbReference>
<dbReference type="STRING" id="416943.SAMN05445871_4833"/>
<dbReference type="Pfam" id="PF00698">
    <property type="entry name" value="Acyl_transf_1"/>
    <property type="match status" value="1"/>
</dbReference>
<dbReference type="SMART" id="SM00827">
    <property type="entry name" value="PKS_AT"/>
    <property type="match status" value="1"/>
</dbReference>
<dbReference type="GO" id="GO:0005829">
    <property type="term" value="C:cytosol"/>
    <property type="evidence" value="ECO:0007669"/>
    <property type="project" value="TreeGrafter"/>
</dbReference>
<protein>
    <recommendedName>
        <fullName evidence="2 6">Malonyl CoA-acyl carrier protein transacylase</fullName>
        <ecNumber evidence="1 6">2.3.1.39</ecNumber>
    </recommendedName>
</protein>
<feature type="active site" evidence="7">
    <location>
        <position position="196"/>
    </location>
</feature>
<dbReference type="InterPro" id="IPR001227">
    <property type="entry name" value="Ac_transferase_dom_sf"/>
</dbReference>
<evidence type="ECO:0000256" key="5">
    <source>
        <dbReference type="ARBA" id="ARBA00048462"/>
    </source>
</evidence>
<dbReference type="OrthoDB" id="9808564at2"/>
<dbReference type="PIRSF" id="PIRSF000446">
    <property type="entry name" value="Mct"/>
    <property type="match status" value="1"/>
</dbReference>
<evidence type="ECO:0000256" key="1">
    <source>
        <dbReference type="ARBA" id="ARBA00013258"/>
    </source>
</evidence>
<keyword evidence="10" id="KW-1185">Reference proteome</keyword>
<evidence type="ECO:0000256" key="4">
    <source>
        <dbReference type="ARBA" id="ARBA00023315"/>
    </source>
</evidence>
<evidence type="ECO:0000256" key="3">
    <source>
        <dbReference type="ARBA" id="ARBA00022679"/>
    </source>
</evidence>
<dbReference type="SUPFAM" id="SSF52151">
    <property type="entry name" value="FabD/lysophospholipase-like"/>
    <property type="match status" value="1"/>
</dbReference>
<comment type="similarity">
    <text evidence="6">Belongs to the fabD family.</text>
</comment>
<evidence type="ECO:0000313" key="9">
    <source>
        <dbReference type="EMBL" id="SEL97017.1"/>
    </source>
</evidence>
<dbReference type="InterPro" id="IPR050858">
    <property type="entry name" value="Mal-CoA-ACP_Trans/PKS_FabD"/>
</dbReference>
<keyword evidence="4 6" id="KW-0012">Acyltransferase</keyword>
<dbReference type="SUPFAM" id="SSF55048">
    <property type="entry name" value="Probable ACP-binding domain of malonyl-CoA ACP transacylase"/>
    <property type="match status" value="1"/>
</dbReference>
<dbReference type="NCBIfam" id="TIGR03131">
    <property type="entry name" value="malonate_mdcH"/>
    <property type="match status" value="1"/>
</dbReference>
<dbReference type="InterPro" id="IPR017554">
    <property type="entry name" value="Malonate_deCOase_MdcHsu"/>
</dbReference>
<gene>
    <name evidence="9" type="ORF">SAMN05192542_11972</name>
</gene>
<sequence length="312" mass="32809">MTLALVFPGQGAQNPGFLHRLPEHDAVRETLDEASSALGLDALTLDTTDALRSTVAVQVAMTIAGVAVARALASEGLNAQFYAGLSVGAYPAAVSCGAVSFSDALRMVRKRAELMESAWPSGYGLAAISGLNETQIETLAAAHADDGHGRVYVANVNAPRQIVVAGSDAALDAFSTRALKTGARKAQRLAVTVPSHCKLLDDAAEQLIAGSKDMPFHAPRGVYVDNRGGRPLRTGDAIRDDLATNMRHTVRWFDALTLMVESDATVFVEAPPGEVLTDITRDHYPDVTALAAASLAPDRLASIVKRRLGDGA</sequence>
<proteinExistence type="inferred from homology"/>
<dbReference type="InterPro" id="IPR016035">
    <property type="entry name" value="Acyl_Trfase/lysoPLipase"/>
</dbReference>
<evidence type="ECO:0000256" key="6">
    <source>
        <dbReference type="PIRNR" id="PIRNR000446"/>
    </source>
</evidence>
<dbReference type="EC" id="2.3.1.39" evidence="1 6"/>
<dbReference type="Proteomes" id="UP000199120">
    <property type="component" value="Unassembled WGS sequence"/>
</dbReference>
<feature type="domain" description="Malonyl-CoA:ACP transacylase (MAT)" evidence="8">
    <location>
        <begin position="6"/>
        <end position="299"/>
    </location>
</feature>
<dbReference type="Gene3D" id="3.40.366.10">
    <property type="entry name" value="Malonyl-Coenzyme A Acyl Carrier Protein, domain 2"/>
    <property type="match status" value="1"/>
</dbReference>
<comment type="catalytic activity">
    <reaction evidence="5 6">
        <text>holo-[ACP] + malonyl-CoA = malonyl-[ACP] + CoA</text>
        <dbReference type="Rhea" id="RHEA:41792"/>
        <dbReference type="Rhea" id="RHEA-COMP:9623"/>
        <dbReference type="Rhea" id="RHEA-COMP:9685"/>
        <dbReference type="ChEBI" id="CHEBI:57287"/>
        <dbReference type="ChEBI" id="CHEBI:57384"/>
        <dbReference type="ChEBI" id="CHEBI:64479"/>
        <dbReference type="ChEBI" id="CHEBI:78449"/>
        <dbReference type="EC" id="2.3.1.39"/>
    </reaction>
</comment>
<dbReference type="PANTHER" id="PTHR42681:SF1">
    <property type="entry name" value="MALONYL-COA-ACYL CARRIER PROTEIN TRANSACYLASE, MITOCHONDRIAL"/>
    <property type="match status" value="1"/>
</dbReference>